<gene>
    <name evidence="2" type="ORF">SDC9_198126</name>
</gene>
<accession>A0A645IJ40</accession>
<comment type="caution">
    <text evidence="2">The sequence shown here is derived from an EMBL/GenBank/DDBJ whole genome shotgun (WGS) entry which is preliminary data.</text>
</comment>
<sequence>MQIVLAQNVLDLVEARAGAAGLDADPFRFFEDFGLLHLHGDACQLGSSLLLGQRVVVFGGLRFAHDFIGAHDLAFRERDAPSAGGPARMRPRPRLSVRRL</sequence>
<reference evidence="2" key="1">
    <citation type="submission" date="2019-08" db="EMBL/GenBank/DDBJ databases">
        <authorList>
            <person name="Kucharzyk K."/>
            <person name="Murdoch R.W."/>
            <person name="Higgins S."/>
            <person name="Loffler F."/>
        </authorList>
    </citation>
    <scope>NUCLEOTIDE SEQUENCE</scope>
</reference>
<dbReference type="AlphaFoldDB" id="A0A645IJ40"/>
<dbReference type="EMBL" id="VSSQ01114741">
    <property type="protein sequence ID" value="MPN50499.1"/>
    <property type="molecule type" value="Genomic_DNA"/>
</dbReference>
<evidence type="ECO:0000313" key="2">
    <source>
        <dbReference type="EMBL" id="MPN50499.1"/>
    </source>
</evidence>
<organism evidence="2">
    <name type="scientific">bioreactor metagenome</name>
    <dbReference type="NCBI Taxonomy" id="1076179"/>
    <lineage>
        <taxon>unclassified sequences</taxon>
        <taxon>metagenomes</taxon>
        <taxon>ecological metagenomes</taxon>
    </lineage>
</organism>
<feature type="compositionally biased region" description="Basic residues" evidence="1">
    <location>
        <begin position="89"/>
        <end position="100"/>
    </location>
</feature>
<feature type="region of interest" description="Disordered" evidence="1">
    <location>
        <begin position="78"/>
        <end position="100"/>
    </location>
</feature>
<evidence type="ECO:0000256" key="1">
    <source>
        <dbReference type="SAM" id="MobiDB-lite"/>
    </source>
</evidence>
<protein>
    <submittedName>
        <fullName evidence="2">Uncharacterized protein</fullName>
    </submittedName>
</protein>
<name>A0A645IJ40_9ZZZZ</name>
<proteinExistence type="predicted"/>